<dbReference type="SUPFAM" id="SSF49373">
    <property type="entry name" value="Invasin/intimin cell-adhesion fragments"/>
    <property type="match status" value="2"/>
</dbReference>
<feature type="region of interest" description="Disordered" evidence="2">
    <location>
        <begin position="1139"/>
        <end position="1174"/>
    </location>
</feature>
<feature type="compositionally biased region" description="Polar residues" evidence="2">
    <location>
        <begin position="1277"/>
        <end position="1296"/>
    </location>
</feature>
<evidence type="ECO:0000256" key="3">
    <source>
        <dbReference type="SAM" id="Phobius"/>
    </source>
</evidence>
<dbReference type="RefSeq" id="WP_273579294.1">
    <property type="nucleotide sequence ID" value="NZ_JAQRFO010000013.1"/>
</dbReference>
<evidence type="ECO:0000256" key="1">
    <source>
        <dbReference type="ARBA" id="ARBA00010116"/>
    </source>
</evidence>
<comment type="caution">
    <text evidence="8">The sequence shown here is derived from an EMBL/GenBank/DDBJ whole genome shotgun (WGS) entry which is preliminary data.</text>
</comment>
<keyword evidence="3" id="KW-0812">Transmembrane</keyword>
<feature type="domain" description="Invasin" evidence="6">
    <location>
        <begin position="681"/>
        <end position="778"/>
    </location>
</feature>
<dbReference type="Gene3D" id="2.60.40.10">
    <property type="entry name" value="Immunoglobulins"/>
    <property type="match status" value="3"/>
</dbReference>
<dbReference type="Proteomes" id="UP001214757">
    <property type="component" value="Unassembled WGS sequence"/>
</dbReference>
<dbReference type="Pfam" id="PF11924">
    <property type="entry name" value="IAT_beta"/>
    <property type="match status" value="1"/>
</dbReference>
<dbReference type="Pfam" id="PF05688">
    <property type="entry name" value="BIg21"/>
    <property type="match status" value="1"/>
</dbReference>
<accession>A0ABT5M5L5</accession>
<keyword evidence="3" id="KW-0472">Membrane</keyword>
<comment type="similarity">
    <text evidence="1">Belongs to the intimin/invasin family.</text>
</comment>
<dbReference type="InterPro" id="IPR008541">
    <property type="entry name" value="InvE_AD"/>
</dbReference>
<evidence type="ECO:0000313" key="8">
    <source>
        <dbReference type="EMBL" id="MDC9621566.1"/>
    </source>
</evidence>
<dbReference type="InterPro" id="IPR051715">
    <property type="entry name" value="Intimin-Invasin_domain"/>
</dbReference>
<feature type="compositionally biased region" description="Basic and acidic residues" evidence="2">
    <location>
        <begin position="1165"/>
        <end position="1174"/>
    </location>
</feature>
<evidence type="ECO:0000313" key="9">
    <source>
        <dbReference type="Proteomes" id="UP001214757"/>
    </source>
</evidence>
<protein>
    <submittedName>
        <fullName evidence="8">Inverse autotransporter beta domain-containing protein</fullName>
    </submittedName>
</protein>
<dbReference type="PANTHER" id="PTHR39576:SF2">
    <property type="entry name" value="ATTACHING AND EFFACING PROTEIN HOMOLOG-RELATED"/>
    <property type="match status" value="1"/>
</dbReference>
<sequence>MSKKQNRQQTKKQHYLLRWLVWVNIFAQIAFPAAVIFTPVAVAAETPIPENSTEHWLAGTASHAAGLLKSGNVMDSAKSQLRGMAVSEANQTVQNWLKHYGTAKIQANVDDRGRLDGSQFDMLLPLYDEKANLLFTQFGLRHIDSRTTANFGLGHRYFFDHGMLGYNTFLDHDITRDHTRLGLGAEYARDYLKFGANSYFRLSGWKEAKKLADYDERPANGFDLRAEGYLPPYPQLGGKLVYEQYFGDEVGLISEDRRQKNPSAFTVGANYTPIPLVTLGIDRKQSTSGGGETLFNLGLNYEIGTPWSKQVDPNAVASKRSLQGSRYDLVERNNQIVLEYRKREVIRLVAEALISGYGGEIKPLNVSVNSKYGLKEIVWNEASIIAAGGKLDKVNSSDTQYLLILPPYHVKNSNNRYILSGVAYDTQGNGSNRVEIQVQVISTAISISSSGFEQKKLAMLANGKTQTKTRLVLKDKNNQPVTGAAGRIKLTDDKKELKKGEKDPVFGTDAKEIAPGIYELDITAGNRQGIWEIIATVDSHELPPLTIEFNGSLSEMIDISKTKFAPENKHLEKEGEITHLILELRDKDDNLITGVGNEITLTPDNREMYGASKEISPLLGELKEDPQSSGIYKASVIAGSGKGKWTVTLSVGSKELSSAKIEFGTPLGDIVDVNTPAAKLNKEVLPADSQSTTTLTLTLKDVQGNSIKGVAHLVKFVPDNTQLTGDKDPTIGNVSEDPKESGIYKVTVTAGTKIGSQKITPEVEGKKLNHPAIITFVTPTAPLIRDLKLHGALDVGGNLYATYRFDANGGDKTDQSLYAWGVQGTTQNTVNKLADTAQANPVSFNPNSPNGLEKSGRVKGDDTVEKFLITQAANGKVLELSVLAFNALDIRATDPVTVDTSMPDAASGVTGGNGKGSVANPHTEPEITTLILTGNLEINNPLTARYTFDANGGDPHDQSEYIWHDKNTPVADDQWAKVPDASKDEKAKTGTLTKDLKQEDAGKTLAVSIKPVNSKNIAGQYKTVDISMNAQDGNKTTPTGGKPGTILDPQGKPSIEQLILSGRLETGSALKATYVFKPGTGEATDQSEYVWTRIKEDGNEEQIPHSTAKGNINGNSGEITSPVLAHEDIGKQLKITITPINGRKTPGDPVSTNTGDRTSNQLDSGGDKGRVIDPDRSPIIENLEIGGTLEVGKQLTATYHFNANNGGHEKDNSIFAWGIKYPVDGPNASKSPEFVVATLGDDPNHVINPAQTGTVPAYPLTDEHSGQVIQLAMIPRSQTGKKTGSQVNKDTTQQGNKLGGHPDGTVKGVASDFTVELSPSEANIDGNMAVRVKKGDTITLTIKATTKDGKAARAVPVTIETKAHNRQNQEETSTVTLHGKNGDFTAITPENGTLVIPVTDNGKGLKTSFIIKAYGVGKTETKNVIFTVITSPDTDKAKYWGHMHEKVSVNNIILTRPPLASEVMLAPEDTTKSVNGEEWAELLEEDGKKHCPLPSIDELNALYDMYPEKKGGIEKYLGWPHHWGVWSKTKLNSTNNYSKNFSNGSVGYALIALNRMLIICIGS</sequence>
<evidence type="ECO:0000259" key="7">
    <source>
        <dbReference type="Pfam" id="PF11924"/>
    </source>
</evidence>
<dbReference type="InterPro" id="IPR003535">
    <property type="entry name" value="Intimin/invasin_bac"/>
</dbReference>
<feature type="compositionally biased region" description="Polar residues" evidence="2">
    <location>
        <begin position="1150"/>
        <end position="1163"/>
    </location>
</feature>
<keyword evidence="3" id="KW-1133">Transmembrane helix</keyword>
<feature type="region of interest" description="Disordered" evidence="2">
    <location>
        <begin position="1277"/>
        <end position="1305"/>
    </location>
</feature>
<keyword evidence="9" id="KW-1185">Reference proteome</keyword>
<dbReference type="Pfam" id="PF09134">
    <property type="entry name" value="Invasin_D3"/>
    <property type="match status" value="1"/>
</dbReference>
<dbReference type="InterPro" id="IPR015217">
    <property type="entry name" value="Invasin_dom_3"/>
</dbReference>
<proteinExistence type="inferred from homology"/>
<feature type="domain" description="Inverse autotransporter beta-domain" evidence="7">
    <location>
        <begin position="72"/>
        <end position="334"/>
    </location>
</feature>
<dbReference type="EMBL" id="JAQRFO010000013">
    <property type="protein sequence ID" value="MDC9621566.1"/>
    <property type="molecule type" value="Genomic_DNA"/>
</dbReference>
<dbReference type="InterPro" id="IPR024519">
    <property type="entry name" value="IAT_beta"/>
</dbReference>
<dbReference type="PANTHER" id="PTHR39576">
    <property type="entry name" value="ATTACHING AND EFFACING PROTEIN HOMOLOG-RELATED-RELATED"/>
    <property type="match status" value="1"/>
</dbReference>
<feature type="region of interest" description="Disordered" evidence="2">
    <location>
        <begin position="901"/>
        <end position="922"/>
    </location>
</feature>
<evidence type="ECO:0000259" key="5">
    <source>
        <dbReference type="Pfam" id="PF05689"/>
    </source>
</evidence>
<feature type="domain" description="InvasinE Adhesion" evidence="5">
    <location>
        <begin position="1432"/>
        <end position="1547"/>
    </location>
</feature>
<dbReference type="InterPro" id="IPR038177">
    <property type="entry name" value="IAT_beta_sf"/>
</dbReference>
<dbReference type="Pfam" id="PF05689">
    <property type="entry name" value="InvE_AD"/>
    <property type="match status" value="1"/>
</dbReference>
<evidence type="ECO:0000259" key="6">
    <source>
        <dbReference type="Pfam" id="PF09134"/>
    </source>
</evidence>
<name>A0ABT5M5L5_9GAMM</name>
<dbReference type="InterPro" id="IPR008964">
    <property type="entry name" value="Invasin/intimin_cell_adhesion"/>
</dbReference>
<dbReference type="Gene3D" id="2.40.160.160">
    <property type="entry name" value="Inverse autotransporter, beta-domain"/>
    <property type="match status" value="1"/>
</dbReference>
<dbReference type="PRINTS" id="PR01369">
    <property type="entry name" value="INTIMIN"/>
</dbReference>
<evidence type="ECO:0000259" key="4">
    <source>
        <dbReference type="Pfam" id="PF05688"/>
    </source>
</evidence>
<gene>
    <name evidence="8" type="ORF">PSI22_07920</name>
</gene>
<dbReference type="InterPro" id="IPR013783">
    <property type="entry name" value="Ig-like_fold"/>
</dbReference>
<feature type="domain" description="Bacterial Immunoglobulin-like 21" evidence="4">
    <location>
        <begin position="1335"/>
        <end position="1429"/>
    </location>
</feature>
<feature type="region of interest" description="Disordered" evidence="2">
    <location>
        <begin position="1030"/>
        <end position="1050"/>
    </location>
</feature>
<dbReference type="InterPro" id="IPR008542">
    <property type="entry name" value="BIg21"/>
</dbReference>
<organism evidence="8 9">
    <name type="scientific">Xenorhabdus aichiensis</name>
    <dbReference type="NCBI Taxonomy" id="3025874"/>
    <lineage>
        <taxon>Bacteria</taxon>
        <taxon>Pseudomonadati</taxon>
        <taxon>Pseudomonadota</taxon>
        <taxon>Gammaproteobacteria</taxon>
        <taxon>Enterobacterales</taxon>
        <taxon>Morganellaceae</taxon>
        <taxon>Xenorhabdus</taxon>
    </lineage>
</organism>
<evidence type="ECO:0000256" key="2">
    <source>
        <dbReference type="SAM" id="MobiDB-lite"/>
    </source>
</evidence>
<feature type="transmembrane region" description="Helical" evidence="3">
    <location>
        <begin position="21"/>
        <end position="42"/>
    </location>
</feature>
<reference evidence="8 9" key="1">
    <citation type="submission" date="2023-02" db="EMBL/GenBank/DDBJ databases">
        <title>Entomopathogenic bacteria.</title>
        <authorList>
            <person name="Machado R.A."/>
        </authorList>
    </citation>
    <scope>NUCLEOTIDE SEQUENCE [LARGE SCALE GENOMIC DNA]</scope>
    <source>
        <strain evidence="8 9">XENO-7</strain>
    </source>
</reference>